<protein>
    <submittedName>
        <fullName evidence="1">Retrovirus-related Pol polyprotein from type-1 retrotransposable element R1</fullName>
    </submittedName>
</protein>
<name>A0A2S2R3J6_9HEMI</name>
<proteinExistence type="predicted"/>
<accession>A0A2S2R3J6</accession>
<sequence length="299" mass="34027">MDASNVADAFERKITVACDFALQRKPKRLDGKKLQHWWIPKIAQLRSSCTVAKKALKRAVVVRNRNSGELAMMDHLLENLRSCKKALKTEITKSKERVCKELLETVENDVWGKPYKLVLRKLQGPPTAANMEPITLKEIVPTLFPTKASLRQIEYNHSDTPIPLFTQDEVSEAFKRMAPRRKAPGPDGLTNCILATAHRAEPTLFRGMFNKCLRDGDFPQKKEKLKNSATPQRAETSKRTIIIQTFMFAERCRKTLRASTTHEARKTFGKCTRPSGRTIWIPEGSLDRGCNQHTEGDRN</sequence>
<dbReference type="AlphaFoldDB" id="A0A2S2R3J6"/>
<dbReference type="EMBL" id="GGMS01015301">
    <property type="protein sequence ID" value="MBY84504.1"/>
    <property type="molecule type" value="Transcribed_RNA"/>
</dbReference>
<gene>
    <name evidence="1" type="primary">PO11_2</name>
    <name evidence="1" type="ORF">g.171329</name>
</gene>
<organism evidence="1">
    <name type="scientific">Sipha flava</name>
    <name type="common">yellow sugarcane aphid</name>
    <dbReference type="NCBI Taxonomy" id="143950"/>
    <lineage>
        <taxon>Eukaryota</taxon>
        <taxon>Metazoa</taxon>
        <taxon>Ecdysozoa</taxon>
        <taxon>Arthropoda</taxon>
        <taxon>Hexapoda</taxon>
        <taxon>Insecta</taxon>
        <taxon>Pterygota</taxon>
        <taxon>Neoptera</taxon>
        <taxon>Paraneoptera</taxon>
        <taxon>Hemiptera</taxon>
        <taxon>Sternorrhyncha</taxon>
        <taxon>Aphidomorpha</taxon>
        <taxon>Aphidoidea</taxon>
        <taxon>Aphididae</taxon>
        <taxon>Sipha</taxon>
    </lineage>
</organism>
<evidence type="ECO:0000313" key="1">
    <source>
        <dbReference type="EMBL" id="MBY84504.1"/>
    </source>
</evidence>
<reference evidence="1" key="1">
    <citation type="submission" date="2018-04" db="EMBL/GenBank/DDBJ databases">
        <title>Transcriptome assembly of Sipha flava.</title>
        <authorList>
            <person name="Scully E.D."/>
            <person name="Geib S.M."/>
            <person name="Palmer N.A."/>
            <person name="Koch K."/>
            <person name="Bradshaw J."/>
            <person name="Heng-Moss T."/>
            <person name="Sarath G."/>
        </authorList>
    </citation>
    <scope>NUCLEOTIDE SEQUENCE</scope>
</reference>